<name>A0A5J5KZ39_9MICC</name>
<gene>
    <name evidence="2" type="ORF">FCK90_04620</name>
</gene>
<feature type="transmembrane region" description="Helical" evidence="1">
    <location>
        <begin position="59"/>
        <end position="79"/>
    </location>
</feature>
<dbReference type="InterPro" id="IPR025058">
    <property type="entry name" value="DUF3995"/>
</dbReference>
<organism evidence="2 3">
    <name type="scientific">Kocuria coralli</name>
    <dbReference type="NCBI Taxonomy" id="1461025"/>
    <lineage>
        <taxon>Bacteria</taxon>
        <taxon>Bacillati</taxon>
        <taxon>Actinomycetota</taxon>
        <taxon>Actinomycetes</taxon>
        <taxon>Micrococcales</taxon>
        <taxon>Micrococcaceae</taxon>
        <taxon>Kocuria</taxon>
    </lineage>
</organism>
<keyword evidence="1" id="KW-0472">Membrane</keyword>
<keyword evidence="1" id="KW-1133">Transmembrane helix</keyword>
<evidence type="ECO:0000313" key="3">
    <source>
        <dbReference type="Proteomes" id="UP000325957"/>
    </source>
</evidence>
<feature type="transmembrane region" description="Helical" evidence="1">
    <location>
        <begin position="136"/>
        <end position="155"/>
    </location>
</feature>
<dbReference type="Proteomes" id="UP000325957">
    <property type="component" value="Unassembled WGS sequence"/>
</dbReference>
<keyword evidence="3" id="KW-1185">Reference proteome</keyword>
<sequence length="165" mass="17560">MASTRPPEEVTTPAGGSACFLIAAAAGTVHGAFSVYWGLGGDWLLRTVGESLVEAFAGIRGVLVLVGLVKIVAAVVPWLSRGWRGPWRGIVRAVSWAGAVLLILWGGVNTVVGNLVLAGVVVPDSGYDRAGMIGHAWIWDPLFLLWGVALLLALLRSRRRRRGIR</sequence>
<comment type="caution">
    <text evidence="2">The sequence shown here is derived from an EMBL/GenBank/DDBJ whole genome shotgun (WGS) entry which is preliminary data.</text>
</comment>
<evidence type="ECO:0000313" key="2">
    <source>
        <dbReference type="EMBL" id="KAA9394822.1"/>
    </source>
</evidence>
<proteinExistence type="predicted"/>
<evidence type="ECO:0000256" key="1">
    <source>
        <dbReference type="SAM" id="Phobius"/>
    </source>
</evidence>
<feature type="transmembrane region" description="Helical" evidence="1">
    <location>
        <begin position="20"/>
        <end position="39"/>
    </location>
</feature>
<protein>
    <submittedName>
        <fullName evidence="2">DUF3995 domain-containing protein</fullName>
    </submittedName>
</protein>
<accession>A0A5J5KZ39</accession>
<keyword evidence="1" id="KW-0812">Transmembrane</keyword>
<reference evidence="2 3" key="1">
    <citation type="submission" date="2019-05" db="EMBL/GenBank/DDBJ databases">
        <title>Kocuria coralli sp. nov., a novel actinobacterium isolated from coral reef seawater.</title>
        <authorList>
            <person name="Li J."/>
        </authorList>
    </citation>
    <scope>NUCLEOTIDE SEQUENCE [LARGE SCALE GENOMIC DNA]</scope>
    <source>
        <strain evidence="2 3">SCSIO 13007</strain>
    </source>
</reference>
<dbReference type="AlphaFoldDB" id="A0A5J5KZ39"/>
<dbReference type="Pfam" id="PF13160">
    <property type="entry name" value="DUF3995"/>
    <property type="match status" value="1"/>
</dbReference>
<dbReference type="RefSeq" id="WP_158033133.1">
    <property type="nucleotide sequence ID" value="NZ_ML708613.1"/>
</dbReference>
<feature type="transmembrane region" description="Helical" evidence="1">
    <location>
        <begin position="91"/>
        <end position="116"/>
    </location>
</feature>
<dbReference type="OrthoDB" id="3732080at2"/>
<dbReference type="EMBL" id="SZWF01000004">
    <property type="protein sequence ID" value="KAA9394822.1"/>
    <property type="molecule type" value="Genomic_DNA"/>
</dbReference>